<dbReference type="InterPro" id="IPR012910">
    <property type="entry name" value="Plug_dom"/>
</dbReference>
<dbReference type="InterPro" id="IPR011662">
    <property type="entry name" value="Secretin/TonB_short_N"/>
</dbReference>
<dbReference type="GO" id="GO:0009279">
    <property type="term" value="C:cell outer membrane"/>
    <property type="evidence" value="ECO:0007669"/>
    <property type="project" value="UniProtKB-SubCell"/>
</dbReference>
<keyword evidence="2" id="KW-0813">Transport</keyword>
<dbReference type="STRING" id="414048.SAMN04489864_105214"/>
<dbReference type="Proteomes" id="UP000199666">
    <property type="component" value="Unassembled WGS sequence"/>
</dbReference>
<feature type="domain" description="Secretin/TonB short N-terminal" evidence="8">
    <location>
        <begin position="83"/>
        <end position="133"/>
    </location>
</feature>
<gene>
    <name evidence="9" type="ORF">SAMN04489864_105214</name>
</gene>
<dbReference type="Gene3D" id="2.40.170.20">
    <property type="entry name" value="TonB-dependent receptor, beta-barrel domain"/>
    <property type="match status" value="1"/>
</dbReference>
<dbReference type="NCBIfam" id="TIGR04056">
    <property type="entry name" value="OMP_RagA_SusC"/>
    <property type="match status" value="1"/>
</dbReference>
<sequence length="1165" mass="129560">MIIGIIRNPTFTNLMKFIKSNTGYSVLQKSPYNQILRTMRLTALLVVLSIMQLSAKSFGQITLNMQKTSIITLTKAIEAQTDYVFLYNEDKLPNDKITINVKNASIDEVLSKYFKKVGIDYRIVDKNITLKPTADITSRQVTREVLKQVVNVRGTVRDSLGNPLAQVNIKLENNTSPTLKAVAITNADGFYQLTNVPEGGVIVFSAIGYLTKKVTIPTGGDINKTIDVVLKQEIVGLKEVTINTGIYTRKLDSYTGSTLVIKGEDLKKVGNANFFQSLRNISPSMVLDNFAAGANPNTMPDIQLRGTSTFPINPDELASGLKGNYVKSPNEPLFILDGFETNVERVFDLDMNRIESVTILKDAASKAIYGAKAANGVVVIETKKLTSGSARVVYNNAVDLELPDLTSYNLTNSIEKLEAEVIDGFYVPRTASDPASHIAGQQLYNARRKLALEGLDTYWLAKPLQNGVGQKHALSVELGGTNLNIIADVAYRKVSGAMIGSNRENISGNISTSYRLKSLLFRNIMSAISNMAVESPYGTFSDYARMNPYWRSENPDGTIPFLAEINTDGTTVVNPLYNSTINSNNSTQYFNFINNFYLEWTVLPGLRATTRLGIDVKNSKADEFYPAGHTRFSNYFGPDQLLRKGSYQVNNGNGNYLSGDLNINYAKEINKHVIFGNLGFNVSERKNTELIHLVEGFPSDRMDNIIFARGYRFESRPTGVDNINRELGVLGALSYMYDNRFLSDFTFRSNASSQFGANKRWANFWSLGLGWNLHNEAFLKGSDLFKTFKLRGSLGATGNSNFARNNAIATYTYYQNAFYQNFPGSSLASLANPDLQWESKFDYNAGADVSIGNLNLRFDYYQAYTENLIANISTPTSTGFNTVKDNLGRVKNTGVELYASYTVFNKGGNFLNLNFGLETNKNKIVRLSNAMKTFNENMDKIAADLGNSKPVKRYEDGMSMNAIWVVPSLGIDPATGKEIYVDREGNTTFVWNANDMVVGGNSNPDFQGTFGFSGEYKGIGLSVVARYLGGGQLYNQTLVDRVENALMNYNVDKRVLTGRWTTPGQESLFKRLGQYNIPLGNGSFTSAQEQTRATSRFVQDRNEIVVSAVNLYYQFNQQFTRRLGMERLKVGFNMNELATFSSIRLERGTNYPFARTLSFNLSATF</sequence>
<keyword evidence="7" id="KW-0798">TonB box</keyword>
<comment type="similarity">
    <text evidence="7">Belongs to the TonB-dependent receptor family.</text>
</comment>
<keyword evidence="6" id="KW-0998">Cell outer membrane</keyword>
<evidence type="ECO:0000256" key="1">
    <source>
        <dbReference type="ARBA" id="ARBA00004442"/>
    </source>
</evidence>
<dbReference type="Gene3D" id="2.60.40.1120">
    <property type="entry name" value="Carboxypeptidase-like, regulatory domain"/>
    <property type="match status" value="1"/>
</dbReference>
<accession>A0A1I2XJR8</accession>
<evidence type="ECO:0000313" key="9">
    <source>
        <dbReference type="EMBL" id="SFH12321.1"/>
    </source>
</evidence>
<keyword evidence="10" id="KW-1185">Reference proteome</keyword>
<keyword evidence="3" id="KW-0406">Ion transport</keyword>
<dbReference type="SUPFAM" id="SSF49464">
    <property type="entry name" value="Carboxypeptidase regulatory domain-like"/>
    <property type="match status" value="1"/>
</dbReference>
<dbReference type="Pfam" id="PF07715">
    <property type="entry name" value="Plug"/>
    <property type="match status" value="1"/>
</dbReference>
<proteinExistence type="inferred from homology"/>
<keyword evidence="5 7" id="KW-0472">Membrane</keyword>
<reference evidence="9 10" key="1">
    <citation type="submission" date="2016-10" db="EMBL/GenBank/DDBJ databases">
        <authorList>
            <person name="de Groot N.N."/>
        </authorList>
    </citation>
    <scope>NUCLEOTIDE SEQUENCE [LARGE SCALE GENOMIC DNA]</scope>
    <source>
        <strain evidence="9 10">DSM 18684</strain>
    </source>
</reference>
<organism evidence="9 10">
    <name type="scientific">Pedobacter insulae</name>
    <dbReference type="NCBI Taxonomy" id="414048"/>
    <lineage>
        <taxon>Bacteria</taxon>
        <taxon>Pseudomonadati</taxon>
        <taxon>Bacteroidota</taxon>
        <taxon>Sphingobacteriia</taxon>
        <taxon>Sphingobacteriales</taxon>
        <taxon>Sphingobacteriaceae</taxon>
        <taxon>Pedobacter</taxon>
    </lineage>
</organism>
<dbReference type="SUPFAM" id="SSF56935">
    <property type="entry name" value="Porins"/>
    <property type="match status" value="1"/>
</dbReference>
<dbReference type="Pfam" id="PF00593">
    <property type="entry name" value="TonB_dep_Rec_b-barrel"/>
    <property type="match status" value="1"/>
</dbReference>
<keyword evidence="4" id="KW-0408">Iron</keyword>
<evidence type="ECO:0000256" key="7">
    <source>
        <dbReference type="RuleBase" id="RU003357"/>
    </source>
</evidence>
<dbReference type="InterPro" id="IPR036942">
    <property type="entry name" value="Beta-barrel_TonB_sf"/>
</dbReference>
<dbReference type="InterPro" id="IPR000531">
    <property type="entry name" value="Beta-barrel_TonB"/>
</dbReference>
<dbReference type="InterPro" id="IPR008969">
    <property type="entry name" value="CarboxyPept-like_regulatory"/>
</dbReference>
<dbReference type="Pfam" id="PF13715">
    <property type="entry name" value="CarbopepD_reg_2"/>
    <property type="match status" value="1"/>
</dbReference>
<dbReference type="SMART" id="SM00965">
    <property type="entry name" value="STN"/>
    <property type="match status" value="1"/>
</dbReference>
<keyword evidence="3" id="KW-0410">Iron transport</keyword>
<dbReference type="AlphaFoldDB" id="A0A1I2XJR8"/>
<dbReference type="InterPro" id="IPR023996">
    <property type="entry name" value="TonB-dep_OMP_SusC/RagA"/>
</dbReference>
<dbReference type="NCBIfam" id="TIGR04057">
    <property type="entry name" value="SusC_RagA_signa"/>
    <property type="match status" value="1"/>
</dbReference>
<evidence type="ECO:0000256" key="6">
    <source>
        <dbReference type="ARBA" id="ARBA00023237"/>
    </source>
</evidence>
<dbReference type="EMBL" id="FOPP01000005">
    <property type="protein sequence ID" value="SFH12321.1"/>
    <property type="molecule type" value="Genomic_DNA"/>
</dbReference>
<evidence type="ECO:0000259" key="8">
    <source>
        <dbReference type="SMART" id="SM00965"/>
    </source>
</evidence>
<evidence type="ECO:0000313" key="10">
    <source>
        <dbReference type="Proteomes" id="UP000199666"/>
    </source>
</evidence>
<protein>
    <submittedName>
        <fullName evidence="9">TonB-linked outer membrane protein, SusC/RagA family</fullName>
    </submittedName>
</protein>
<dbReference type="GO" id="GO:0006826">
    <property type="term" value="P:iron ion transport"/>
    <property type="evidence" value="ECO:0007669"/>
    <property type="project" value="UniProtKB-KW"/>
</dbReference>
<dbReference type="InterPro" id="IPR023997">
    <property type="entry name" value="TonB-dep_OMP_SusC/RagA_CS"/>
</dbReference>
<comment type="subcellular location">
    <subcellularLocation>
        <location evidence="1 7">Cell outer membrane</location>
    </subcellularLocation>
</comment>
<evidence type="ECO:0000256" key="3">
    <source>
        <dbReference type="ARBA" id="ARBA00022496"/>
    </source>
</evidence>
<evidence type="ECO:0000256" key="5">
    <source>
        <dbReference type="ARBA" id="ARBA00023136"/>
    </source>
</evidence>
<dbReference type="Gene3D" id="2.170.130.10">
    <property type="entry name" value="TonB-dependent receptor, plug domain"/>
    <property type="match status" value="1"/>
</dbReference>
<dbReference type="InterPro" id="IPR037066">
    <property type="entry name" value="Plug_dom_sf"/>
</dbReference>
<evidence type="ECO:0000256" key="2">
    <source>
        <dbReference type="ARBA" id="ARBA00022448"/>
    </source>
</evidence>
<evidence type="ECO:0000256" key="4">
    <source>
        <dbReference type="ARBA" id="ARBA00023004"/>
    </source>
</evidence>
<name>A0A1I2XJR8_9SPHI</name>